<organism evidence="1 2">
    <name type="scientific">Portunus trituberculatus</name>
    <name type="common">Swimming crab</name>
    <name type="synonym">Neptunus trituberculatus</name>
    <dbReference type="NCBI Taxonomy" id="210409"/>
    <lineage>
        <taxon>Eukaryota</taxon>
        <taxon>Metazoa</taxon>
        <taxon>Ecdysozoa</taxon>
        <taxon>Arthropoda</taxon>
        <taxon>Crustacea</taxon>
        <taxon>Multicrustacea</taxon>
        <taxon>Malacostraca</taxon>
        <taxon>Eumalacostraca</taxon>
        <taxon>Eucarida</taxon>
        <taxon>Decapoda</taxon>
        <taxon>Pleocyemata</taxon>
        <taxon>Brachyura</taxon>
        <taxon>Eubrachyura</taxon>
        <taxon>Portunoidea</taxon>
        <taxon>Portunidae</taxon>
        <taxon>Portuninae</taxon>
        <taxon>Portunus</taxon>
    </lineage>
</organism>
<dbReference type="EMBL" id="VSRR010006833">
    <property type="protein sequence ID" value="MPC45665.1"/>
    <property type="molecule type" value="Genomic_DNA"/>
</dbReference>
<reference evidence="1 2" key="1">
    <citation type="submission" date="2019-05" db="EMBL/GenBank/DDBJ databases">
        <title>Another draft genome of Portunus trituberculatus and its Hox gene families provides insights of decapod evolution.</title>
        <authorList>
            <person name="Jeong J.-H."/>
            <person name="Song I."/>
            <person name="Kim S."/>
            <person name="Choi T."/>
            <person name="Kim D."/>
            <person name="Ryu S."/>
            <person name="Kim W."/>
        </authorList>
    </citation>
    <scope>NUCLEOTIDE SEQUENCE [LARGE SCALE GENOMIC DNA]</scope>
    <source>
        <tissue evidence="1">Muscle</tissue>
    </source>
</reference>
<sequence length="62" mass="7260">MCEPALNYRTETFRYAERKSNHNCIVTGGRHLGGKLFVYIHFLPRRQLIVDTFHSLCVTFSD</sequence>
<accession>A0A5B7FJI4</accession>
<protein>
    <submittedName>
        <fullName evidence="1">Uncharacterized protein</fullName>
    </submittedName>
</protein>
<dbReference type="Proteomes" id="UP000324222">
    <property type="component" value="Unassembled WGS sequence"/>
</dbReference>
<comment type="caution">
    <text evidence="1">The sequence shown here is derived from an EMBL/GenBank/DDBJ whole genome shotgun (WGS) entry which is preliminary data.</text>
</comment>
<gene>
    <name evidence="1" type="ORF">E2C01_039371</name>
</gene>
<evidence type="ECO:0000313" key="2">
    <source>
        <dbReference type="Proteomes" id="UP000324222"/>
    </source>
</evidence>
<proteinExistence type="predicted"/>
<evidence type="ECO:0000313" key="1">
    <source>
        <dbReference type="EMBL" id="MPC45665.1"/>
    </source>
</evidence>
<name>A0A5B7FJI4_PORTR</name>
<keyword evidence="2" id="KW-1185">Reference proteome</keyword>
<dbReference type="AlphaFoldDB" id="A0A5B7FJI4"/>